<feature type="transmembrane region" description="Helical" evidence="7">
    <location>
        <begin position="108"/>
        <end position="127"/>
    </location>
</feature>
<dbReference type="PROSITE" id="PS01311">
    <property type="entry name" value="LGT"/>
    <property type="match status" value="1"/>
</dbReference>
<reference evidence="9" key="2">
    <citation type="journal article" date="2021" name="PeerJ">
        <title>Extensive microbial diversity within the chicken gut microbiome revealed by metagenomics and culture.</title>
        <authorList>
            <person name="Gilroy R."/>
            <person name="Ravi A."/>
            <person name="Getino M."/>
            <person name="Pursley I."/>
            <person name="Horton D.L."/>
            <person name="Alikhan N.F."/>
            <person name="Baker D."/>
            <person name="Gharbi K."/>
            <person name="Hall N."/>
            <person name="Watson M."/>
            <person name="Adriaenssens E.M."/>
            <person name="Foster-Nyarko E."/>
            <person name="Jarju S."/>
            <person name="Secka A."/>
            <person name="Antonio M."/>
            <person name="Oren A."/>
            <person name="Chaudhuri R.R."/>
            <person name="La Ragione R."/>
            <person name="Hildebrand F."/>
            <person name="Pallen M.J."/>
        </authorList>
    </citation>
    <scope>NUCLEOTIDE SEQUENCE</scope>
    <source>
        <strain evidence="9">6086</strain>
    </source>
</reference>
<dbReference type="Pfam" id="PF01790">
    <property type="entry name" value="LGT"/>
    <property type="match status" value="1"/>
</dbReference>
<dbReference type="Proteomes" id="UP000824141">
    <property type="component" value="Unassembled WGS sequence"/>
</dbReference>
<protein>
    <recommendedName>
        <fullName evidence="7">Phosphatidylglycerol--prolipoprotein diacylglyceryl transferase</fullName>
        <ecNumber evidence="7">2.5.1.145</ecNumber>
    </recommendedName>
</protein>
<organism evidence="9 10">
    <name type="scientific">Candidatus Caccousia stercoris</name>
    <dbReference type="NCBI Taxonomy" id="2840723"/>
    <lineage>
        <taxon>Bacteria</taxon>
        <taxon>Bacillati</taxon>
        <taxon>Bacillota</taxon>
        <taxon>Clostridia</taxon>
        <taxon>Eubacteriales</taxon>
        <taxon>Oscillospiraceae</taxon>
        <taxon>Oscillospiraceae incertae sedis</taxon>
        <taxon>Candidatus Caccousia</taxon>
    </lineage>
</organism>
<feature type="transmembrane region" description="Helical" evidence="7">
    <location>
        <begin position="220"/>
        <end position="237"/>
    </location>
</feature>
<feature type="binding site" evidence="7">
    <location>
        <position position="153"/>
    </location>
    <ligand>
        <name>a 1,2-diacyl-sn-glycero-3-phospho-(1'-sn-glycerol)</name>
        <dbReference type="ChEBI" id="CHEBI:64716"/>
    </ligand>
</feature>
<comment type="catalytic activity">
    <reaction evidence="7">
        <text>L-cysteinyl-[prolipoprotein] + a 1,2-diacyl-sn-glycero-3-phospho-(1'-sn-glycerol) = an S-1,2-diacyl-sn-glyceryl-L-cysteinyl-[prolipoprotein] + sn-glycerol 1-phosphate + H(+)</text>
        <dbReference type="Rhea" id="RHEA:56712"/>
        <dbReference type="Rhea" id="RHEA-COMP:14679"/>
        <dbReference type="Rhea" id="RHEA-COMP:14680"/>
        <dbReference type="ChEBI" id="CHEBI:15378"/>
        <dbReference type="ChEBI" id="CHEBI:29950"/>
        <dbReference type="ChEBI" id="CHEBI:57685"/>
        <dbReference type="ChEBI" id="CHEBI:64716"/>
        <dbReference type="ChEBI" id="CHEBI:140658"/>
        <dbReference type="EC" id="2.5.1.145"/>
    </reaction>
</comment>
<evidence type="ECO:0000256" key="1">
    <source>
        <dbReference type="ARBA" id="ARBA00007150"/>
    </source>
</evidence>
<evidence type="ECO:0000256" key="3">
    <source>
        <dbReference type="ARBA" id="ARBA00022679"/>
    </source>
</evidence>
<name>A0A9D1FT09_9FIRM</name>
<dbReference type="PANTHER" id="PTHR30589:SF0">
    <property type="entry name" value="PHOSPHATIDYLGLYCEROL--PROLIPOPROTEIN DIACYLGLYCERYL TRANSFERASE"/>
    <property type="match status" value="1"/>
</dbReference>
<dbReference type="GO" id="GO:0005886">
    <property type="term" value="C:plasma membrane"/>
    <property type="evidence" value="ECO:0007669"/>
    <property type="project" value="UniProtKB-SubCell"/>
</dbReference>
<evidence type="ECO:0000256" key="5">
    <source>
        <dbReference type="ARBA" id="ARBA00022989"/>
    </source>
</evidence>
<feature type="transmembrane region" description="Helical" evidence="7">
    <location>
        <begin position="249"/>
        <end position="270"/>
    </location>
</feature>
<comment type="subcellular location">
    <subcellularLocation>
        <location evidence="7">Cell membrane</location>
        <topology evidence="7">Multi-pass membrane protein</topology>
    </subcellularLocation>
</comment>
<feature type="transmembrane region" description="Helical" evidence="7">
    <location>
        <begin position="191"/>
        <end position="208"/>
    </location>
</feature>
<keyword evidence="2 7" id="KW-1003">Cell membrane</keyword>
<evidence type="ECO:0000313" key="10">
    <source>
        <dbReference type="Proteomes" id="UP000824141"/>
    </source>
</evidence>
<dbReference type="NCBIfam" id="TIGR00544">
    <property type="entry name" value="lgt"/>
    <property type="match status" value="1"/>
</dbReference>
<evidence type="ECO:0000256" key="2">
    <source>
        <dbReference type="ARBA" id="ARBA00022475"/>
    </source>
</evidence>
<dbReference type="PANTHER" id="PTHR30589">
    <property type="entry name" value="PROLIPOPROTEIN DIACYLGLYCERYL TRANSFERASE"/>
    <property type="match status" value="1"/>
</dbReference>
<dbReference type="InterPro" id="IPR001640">
    <property type="entry name" value="Lgt"/>
</dbReference>
<comment type="pathway">
    <text evidence="7">Protein modification; lipoprotein biosynthesis (diacylglyceryl transfer).</text>
</comment>
<feature type="region of interest" description="Disordered" evidence="8">
    <location>
        <begin position="296"/>
        <end position="372"/>
    </location>
</feature>
<evidence type="ECO:0000256" key="6">
    <source>
        <dbReference type="ARBA" id="ARBA00023136"/>
    </source>
</evidence>
<evidence type="ECO:0000256" key="4">
    <source>
        <dbReference type="ARBA" id="ARBA00022692"/>
    </source>
</evidence>
<dbReference type="HAMAP" id="MF_01147">
    <property type="entry name" value="Lgt"/>
    <property type="match status" value="1"/>
</dbReference>
<sequence>MYDVQFPKLGLEFELNPVAFQFGPIQIGPFEFGTVYWYGIIIALGLVLAFLYASVSCKKMKINEDKLINCVIVGVIFGMIGARLYYVIFYPGDTYRNDPLQILNIHQGGLGIYGGIITALAAGAITAKICKMRVGAVLDVASLGFLIGQGIGRWGNFFNQEAFGGATDLPWGMISSATQEIVPDSPVHPCFLYESIWCLVGFALLHVFTRKMRRYDGQTFLLYLVWYGLGRFFIEGLRQDSLIIPGTSLRVSQVVALTSVLAAVVLLIVFRSRTSLSGCGAKEVVAMNAVVDEVPDAKEQKEEEDDGKSTIFGDLPYEQLITETGAAVTSESKREEKEENIPAQKEEAEAWESEDKTEETEEKEEKADGKAD</sequence>
<feature type="compositionally biased region" description="Basic and acidic residues" evidence="8">
    <location>
        <begin position="331"/>
        <end position="348"/>
    </location>
</feature>
<dbReference type="AlphaFoldDB" id="A0A9D1FT09"/>
<feature type="compositionally biased region" description="Acidic residues" evidence="8">
    <location>
        <begin position="349"/>
        <end position="362"/>
    </location>
</feature>
<comment type="caution">
    <text evidence="9">The sequence shown here is derived from an EMBL/GenBank/DDBJ whole genome shotgun (WGS) entry which is preliminary data.</text>
</comment>
<evidence type="ECO:0000313" key="9">
    <source>
        <dbReference type="EMBL" id="HIS78720.1"/>
    </source>
</evidence>
<feature type="compositionally biased region" description="Basic and acidic residues" evidence="8">
    <location>
        <begin position="363"/>
        <end position="372"/>
    </location>
</feature>
<gene>
    <name evidence="7 9" type="primary">lgt</name>
    <name evidence="9" type="ORF">IAD03_05050</name>
</gene>
<dbReference type="GO" id="GO:0042158">
    <property type="term" value="P:lipoprotein biosynthetic process"/>
    <property type="evidence" value="ECO:0007669"/>
    <property type="project" value="UniProtKB-UniRule"/>
</dbReference>
<dbReference type="EC" id="2.5.1.145" evidence="7"/>
<comment type="similarity">
    <text evidence="1 7">Belongs to the Lgt family.</text>
</comment>
<feature type="transmembrane region" description="Helical" evidence="7">
    <location>
        <begin position="67"/>
        <end position="88"/>
    </location>
</feature>
<keyword evidence="5 7" id="KW-1133">Transmembrane helix</keyword>
<evidence type="ECO:0000256" key="8">
    <source>
        <dbReference type="SAM" id="MobiDB-lite"/>
    </source>
</evidence>
<keyword evidence="6 7" id="KW-0472">Membrane</keyword>
<reference evidence="9" key="1">
    <citation type="submission" date="2020-10" db="EMBL/GenBank/DDBJ databases">
        <authorList>
            <person name="Gilroy R."/>
        </authorList>
    </citation>
    <scope>NUCLEOTIDE SEQUENCE</scope>
    <source>
        <strain evidence="9">6086</strain>
    </source>
</reference>
<dbReference type="EMBL" id="DVJM01000101">
    <property type="protein sequence ID" value="HIS78720.1"/>
    <property type="molecule type" value="Genomic_DNA"/>
</dbReference>
<accession>A0A9D1FT09</accession>
<dbReference type="GO" id="GO:0008961">
    <property type="term" value="F:phosphatidylglycerol-prolipoprotein diacylglyceryl transferase activity"/>
    <property type="evidence" value="ECO:0007669"/>
    <property type="project" value="UniProtKB-UniRule"/>
</dbReference>
<comment type="function">
    <text evidence="7">Catalyzes the transfer of the diacylglyceryl group from phosphatidylglycerol to the sulfhydryl group of the N-terminal cysteine of a prolipoprotein, the first step in the formation of mature lipoproteins.</text>
</comment>
<evidence type="ECO:0000256" key="7">
    <source>
        <dbReference type="HAMAP-Rule" id="MF_01147"/>
    </source>
</evidence>
<keyword evidence="4 7" id="KW-0812">Transmembrane</keyword>
<keyword evidence="3 7" id="KW-0808">Transferase</keyword>
<feature type="transmembrane region" description="Helical" evidence="7">
    <location>
        <begin position="35"/>
        <end position="55"/>
    </location>
</feature>
<proteinExistence type="inferred from homology"/>
<feature type="transmembrane region" description="Helical" evidence="7">
    <location>
        <begin position="134"/>
        <end position="152"/>
    </location>
</feature>